<feature type="domain" description="F-box/LRR-repeat protein 15/At3g58940/PEG3-like LRR" evidence="2">
    <location>
        <begin position="415"/>
        <end position="636"/>
    </location>
</feature>
<dbReference type="Proteomes" id="UP000008021">
    <property type="component" value="Chromosome 1"/>
</dbReference>
<proteinExistence type="predicted"/>
<sequence length="1002" mass="111720">MEHNECIHKILAYLPPPPTSSNTIPPSDRTGISQLPPELLATLCPACLPPMGLPKTHSAVVKTVSHATDSHPSPFHSVRLTITSFNRHDSLRYWIRALERNDNDLIIVHLSGMRCATTLPPKILTCTSMLTLRASKAVFVRSLRELILCEGYTQANDFDRLLVSCPKTELLSLINPNDMPFSMDIMSPTMKSLVLSMVHMKELNFLEAPSLERAIIWRPIIVMSPYIVKTQAIKLTFGSKEQENKLQSFLKLFSNVKTLYVMSMILLVHRHLRLREILTYLPPPPASSNTGGAGAVFTTSSSSRARGGDRISQLPAELLQDVVSRLPAADGARTTALSRPWARIWGSVPLVLDDALFIDPTTPQAGVVAVTGRISSRSHHAAVVDKVSRAIDSHQGPFRSVRLTSTNFHRHDRLGHWIRAMGRKGGVEDLVVVHPGGVARAVTLPPEVLTCTSMVRLAVARCGMSPYADVDLPRLRELVLCEGLFRAANELGRLLAGCPKLESLTLINPNDMPYSAMEVVSSTMKISVLCIFHTKVLNLLDARSLERLIIWRPMLVMSPYTFMIKITRAPVLRAIGYLDALLHVVQIGGTIIEAGTKVSQSLTIPSVETLAIKLSFGSKEQENRLLTFLKIFPNVNLKIYVMSHPPCTSSCVFHDERDVDFWMKNLGSILCVRSQLTKFTFYNLHGVVLGDLPFIRAVMGTARLLKEMRLFPSDKIFFNRLHDTPAEKETILRSYLSESEVGWASDAAKLEAPLELNYVPGKDKIKLECNKHQRQRQRTSNRSSQPHELPMSKSFSTFGLQVLDIPLVQNATMQTDLPELTESVGTRDDAGVWQLDATKLDLLQGIAMEEISTVPSHHLVRVEEGELLKVLVSKSPKPAPKHVVIKQIMLKGPGWKNRMLVTMAFIRELIEDMLPGTPDLRISTNIDACLVNRCIGPEKGTRESNLISPSLVIPSVENLAIKLMFGSKYQENRLMSFLKLFPNVKTLYVMFIHAYILSLLEH</sequence>
<dbReference type="EnsemblPlants" id="OMERI01G19750.1">
    <property type="protein sequence ID" value="OMERI01G19750.1"/>
    <property type="gene ID" value="OMERI01G19750"/>
</dbReference>
<dbReference type="PANTHER" id="PTHR32141">
    <property type="match status" value="1"/>
</dbReference>
<dbReference type="HOGENOM" id="CLU_299445_0_0_1"/>
<dbReference type="InterPro" id="IPR055302">
    <property type="entry name" value="F-box_dom-containing"/>
</dbReference>
<evidence type="ECO:0000256" key="1">
    <source>
        <dbReference type="SAM" id="MobiDB-lite"/>
    </source>
</evidence>
<protein>
    <recommendedName>
        <fullName evidence="2">F-box/LRR-repeat protein 15/At3g58940/PEG3-like LRR domain-containing protein</fullName>
    </recommendedName>
</protein>
<dbReference type="Gramene" id="OMERI01G19750.1">
    <property type="protein sequence ID" value="OMERI01G19750.1"/>
    <property type="gene ID" value="OMERI01G19750"/>
</dbReference>
<dbReference type="AlphaFoldDB" id="A0A0E0C467"/>
<dbReference type="SUPFAM" id="SSF52047">
    <property type="entry name" value="RNI-like"/>
    <property type="match status" value="1"/>
</dbReference>
<reference evidence="3" key="2">
    <citation type="submission" date="2018-05" db="EMBL/GenBank/DDBJ databases">
        <title>OmerRS3 (Oryza meridionalis Reference Sequence Version 3).</title>
        <authorList>
            <person name="Zhang J."/>
            <person name="Kudrna D."/>
            <person name="Lee S."/>
            <person name="Talag J."/>
            <person name="Welchert J."/>
            <person name="Wing R.A."/>
        </authorList>
    </citation>
    <scope>NUCLEOTIDE SEQUENCE [LARGE SCALE GENOMIC DNA]</scope>
    <source>
        <strain evidence="3">cv. OR44</strain>
    </source>
</reference>
<feature type="region of interest" description="Disordered" evidence="1">
    <location>
        <begin position="771"/>
        <end position="790"/>
    </location>
</feature>
<reference evidence="3" key="1">
    <citation type="submission" date="2015-04" db="UniProtKB">
        <authorList>
            <consortium name="EnsemblPlants"/>
        </authorList>
    </citation>
    <scope>IDENTIFICATION</scope>
</reference>
<dbReference type="SUPFAM" id="SSF81383">
    <property type="entry name" value="F-box domain"/>
    <property type="match status" value="1"/>
</dbReference>
<evidence type="ECO:0000313" key="4">
    <source>
        <dbReference type="Proteomes" id="UP000008021"/>
    </source>
</evidence>
<dbReference type="Pfam" id="PF24758">
    <property type="entry name" value="LRR_At5g56370"/>
    <property type="match status" value="3"/>
</dbReference>
<feature type="domain" description="F-box/LRR-repeat protein 15/At3g58940/PEG3-like LRR" evidence="2">
    <location>
        <begin position="92"/>
        <end position="221"/>
    </location>
</feature>
<accession>A0A0E0C467</accession>
<evidence type="ECO:0000313" key="3">
    <source>
        <dbReference type="EnsemblPlants" id="OMERI01G19750.1"/>
    </source>
</evidence>
<dbReference type="InterPro" id="IPR036047">
    <property type="entry name" value="F-box-like_dom_sf"/>
</dbReference>
<feature type="domain" description="F-box/LRR-repeat protein 15/At3g58940/PEG3-like LRR" evidence="2">
    <location>
        <begin position="944"/>
        <end position="989"/>
    </location>
</feature>
<feature type="region of interest" description="Disordered" evidence="1">
    <location>
        <begin position="287"/>
        <end position="308"/>
    </location>
</feature>
<organism evidence="3">
    <name type="scientific">Oryza meridionalis</name>
    <dbReference type="NCBI Taxonomy" id="40149"/>
    <lineage>
        <taxon>Eukaryota</taxon>
        <taxon>Viridiplantae</taxon>
        <taxon>Streptophyta</taxon>
        <taxon>Embryophyta</taxon>
        <taxon>Tracheophyta</taxon>
        <taxon>Spermatophyta</taxon>
        <taxon>Magnoliopsida</taxon>
        <taxon>Liliopsida</taxon>
        <taxon>Poales</taxon>
        <taxon>Poaceae</taxon>
        <taxon>BOP clade</taxon>
        <taxon>Oryzoideae</taxon>
        <taxon>Oryzeae</taxon>
        <taxon>Oryzinae</taxon>
        <taxon>Oryza</taxon>
    </lineage>
</organism>
<evidence type="ECO:0000259" key="2">
    <source>
        <dbReference type="Pfam" id="PF24758"/>
    </source>
</evidence>
<keyword evidence="4" id="KW-1185">Reference proteome</keyword>
<dbReference type="InterPro" id="IPR055411">
    <property type="entry name" value="LRR_FXL15/At3g58940/PEG3-like"/>
</dbReference>
<dbReference type="PANTHER" id="PTHR32141:SF179">
    <property type="entry name" value="F-BOX DOMAIN-CONTAINING PROTEIN"/>
    <property type="match status" value="1"/>
</dbReference>
<dbReference type="STRING" id="40149.A0A0E0C467"/>
<name>A0A0E0C467_9ORYZ</name>